<proteinExistence type="predicted"/>
<sequence length="368" mass="43024">MKRLFYTFLLLLLFSCRQPSDTTEVVKFLMPTQEGLTNFLDKVRHIRLIPLNDSSLTYFGNDPDIFYDKQEFYIADKNGNGKVYRINDNGNLISIIGEKGRGPNEYLDIKNIQVEGDTVYIFSSPNITISKFLTDGSFISKNTIDINAQQAIVQDTKLIAYAGFGMEVPYRYIILNDQKIKYLLKSKEKVMSFSENTNVFYKNNKDLFAREAYSNIIYRYADDFIPYLTFDFGKYNIPDDFFAFGDSFVASEFLFKREYALTRKYFESDYMRVLETLVSTKNGPMFTYGFNMKNDDHQWIWFSMGDVRKSAFVNSLKEISENRLYFLLDPSGLEYLPNDIYNKILNKDVLNNTEENSNYIIAEFLINL</sequence>
<name>A0A644ZRN4_9ZZZZ</name>
<reference evidence="1" key="1">
    <citation type="submission" date="2019-08" db="EMBL/GenBank/DDBJ databases">
        <authorList>
            <person name="Kucharzyk K."/>
            <person name="Murdoch R.W."/>
            <person name="Higgins S."/>
            <person name="Loffler F."/>
        </authorList>
    </citation>
    <scope>NUCLEOTIDE SEQUENCE</scope>
</reference>
<dbReference type="PROSITE" id="PS51257">
    <property type="entry name" value="PROKAR_LIPOPROTEIN"/>
    <property type="match status" value="1"/>
</dbReference>
<comment type="caution">
    <text evidence="1">The sequence shown here is derived from an EMBL/GenBank/DDBJ whole genome shotgun (WGS) entry which is preliminary data.</text>
</comment>
<accession>A0A644ZRN4</accession>
<gene>
    <name evidence="1" type="ORF">SDC9_86904</name>
</gene>
<organism evidence="1">
    <name type="scientific">bioreactor metagenome</name>
    <dbReference type="NCBI Taxonomy" id="1076179"/>
    <lineage>
        <taxon>unclassified sequences</taxon>
        <taxon>metagenomes</taxon>
        <taxon>ecological metagenomes</taxon>
    </lineage>
</organism>
<dbReference type="Gene3D" id="2.120.10.30">
    <property type="entry name" value="TolB, C-terminal domain"/>
    <property type="match status" value="1"/>
</dbReference>
<protein>
    <recommendedName>
        <fullName evidence="2">6-bladed beta-propeller</fullName>
    </recommendedName>
</protein>
<evidence type="ECO:0000313" key="1">
    <source>
        <dbReference type="EMBL" id="MPM40264.1"/>
    </source>
</evidence>
<dbReference type="Pfam" id="PF17170">
    <property type="entry name" value="DUF5128"/>
    <property type="match status" value="1"/>
</dbReference>
<dbReference type="AlphaFoldDB" id="A0A644ZRN4"/>
<dbReference type="EMBL" id="VSSQ01008937">
    <property type="protein sequence ID" value="MPM40264.1"/>
    <property type="molecule type" value="Genomic_DNA"/>
</dbReference>
<evidence type="ECO:0008006" key="2">
    <source>
        <dbReference type="Google" id="ProtNLM"/>
    </source>
</evidence>
<dbReference type="InterPro" id="IPR011042">
    <property type="entry name" value="6-blade_b-propeller_TolB-like"/>
</dbReference>